<sequence length="204" mass="23416">MLQTVTVTQLSVSCCTVPFPLAHRLTMKEVFDAEGRPRVDLLKAHLTKEGRLEETVALRIIDEGAAILRQERTMLDIEAPVTVCGDIHGQFFDLMKLFEVGGSPANTRYLFLGDYVDRGYFSIECVLYLWALKILYPKTLFLLRGNHECRHLTEYFTFKQESYCFRYGCFCHTENIEKMFPCCEQACTSTNLTLIWLGGRHPPA</sequence>
<feature type="domain" description="Serine/threonine specific protein phosphatases" evidence="2">
    <location>
        <begin position="143"/>
        <end position="148"/>
    </location>
</feature>
<dbReference type="GO" id="GO:0097720">
    <property type="term" value="P:calcineurin-mediated signaling"/>
    <property type="evidence" value="ECO:0007669"/>
    <property type="project" value="InterPro"/>
</dbReference>
<dbReference type="Proteomes" id="UP000261520">
    <property type="component" value="Unplaced"/>
</dbReference>
<accession>A0A3B4AM22</accession>
<comment type="catalytic activity">
    <reaction evidence="1">
        <text>O-phospho-L-threonyl-[protein] + H2O = L-threonyl-[protein] + phosphate</text>
        <dbReference type="Rhea" id="RHEA:47004"/>
        <dbReference type="Rhea" id="RHEA-COMP:11060"/>
        <dbReference type="Rhea" id="RHEA-COMP:11605"/>
        <dbReference type="ChEBI" id="CHEBI:15377"/>
        <dbReference type="ChEBI" id="CHEBI:30013"/>
        <dbReference type="ChEBI" id="CHEBI:43474"/>
        <dbReference type="ChEBI" id="CHEBI:61977"/>
        <dbReference type="EC" id="3.1.3.16"/>
    </reaction>
</comment>
<dbReference type="InterPro" id="IPR004843">
    <property type="entry name" value="Calcineurin-like_PHP"/>
</dbReference>
<dbReference type="Pfam" id="PF00149">
    <property type="entry name" value="Metallophos"/>
    <property type="match status" value="1"/>
</dbReference>
<organism evidence="3 4">
    <name type="scientific">Periophthalmus magnuspinnatus</name>
    <dbReference type="NCBI Taxonomy" id="409849"/>
    <lineage>
        <taxon>Eukaryota</taxon>
        <taxon>Metazoa</taxon>
        <taxon>Chordata</taxon>
        <taxon>Craniata</taxon>
        <taxon>Vertebrata</taxon>
        <taxon>Euteleostomi</taxon>
        <taxon>Actinopterygii</taxon>
        <taxon>Neopterygii</taxon>
        <taxon>Teleostei</taxon>
        <taxon>Neoteleostei</taxon>
        <taxon>Acanthomorphata</taxon>
        <taxon>Gobiaria</taxon>
        <taxon>Gobiiformes</taxon>
        <taxon>Gobioidei</taxon>
        <taxon>Gobiidae</taxon>
        <taxon>Oxudercinae</taxon>
        <taxon>Periophthalmus</taxon>
    </lineage>
</organism>
<evidence type="ECO:0000313" key="3">
    <source>
        <dbReference type="Ensembl" id="ENSPMGP00000017649.1"/>
    </source>
</evidence>
<dbReference type="InterPro" id="IPR029052">
    <property type="entry name" value="Metallo-depent_PP-like"/>
</dbReference>
<dbReference type="AlphaFoldDB" id="A0A3B4AM22"/>
<dbReference type="PRINTS" id="PR00114">
    <property type="entry name" value="STPHPHTASE"/>
</dbReference>
<dbReference type="PROSITE" id="PS00125">
    <property type="entry name" value="SER_THR_PHOSPHATASE"/>
    <property type="match status" value="1"/>
</dbReference>
<dbReference type="Ensembl" id="ENSPMGT00000018832.1">
    <property type="protein sequence ID" value="ENSPMGP00000017649.1"/>
    <property type="gene ID" value="ENSPMGG00000014438.1"/>
</dbReference>
<keyword evidence="4" id="KW-1185">Reference proteome</keyword>
<evidence type="ECO:0000313" key="4">
    <source>
        <dbReference type="Proteomes" id="UP000261520"/>
    </source>
</evidence>
<dbReference type="SMART" id="SM00156">
    <property type="entry name" value="PP2Ac"/>
    <property type="match status" value="1"/>
</dbReference>
<reference evidence="3" key="2">
    <citation type="submission" date="2025-09" db="UniProtKB">
        <authorList>
            <consortium name="Ensembl"/>
        </authorList>
    </citation>
    <scope>IDENTIFICATION</scope>
</reference>
<dbReference type="EC" id="3.1.3.16" evidence="1"/>
<reference evidence="3" key="1">
    <citation type="submission" date="2025-08" db="UniProtKB">
        <authorList>
            <consortium name="Ensembl"/>
        </authorList>
    </citation>
    <scope>IDENTIFICATION</scope>
</reference>
<dbReference type="InterPro" id="IPR006186">
    <property type="entry name" value="Ser/Thr-sp_prot-phosphatase"/>
</dbReference>
<dbReference type="Gene3D" id="3.60.21.10">
    <property type="match status" value="1"/>
</dbReference>
<dbReference type="GO" id="GO:0033192">
    <property type="term" value="F:calmodulin-dependent protein phosphatase activity"/>
    <property type="evidence" value="ECO:0007669"/>
    <property type="project" value="InterPro"/>
</dbReference>
<evidence type="ECO:0000259" key="2">
    <source>
        <dbReference type="PROSITE" id="PS00125"/>
    </source>
</evidence>
<dbReference type="STRING" id="409849.ENSPMGP00000017649"/>
<proteinExistence type="inferred from homology"/>
<comment type="similarity">
    <text evidence="1">Belongs to the PPP phosphatase family.</text>
</comment>
<dbReference type="PANTHER" id="PTHR45673">
    <property type="entry name" value="SERINE/THREONINE-PROTEIN PHOSPHATASE 2B CATALYTIC SUBUNIT 1-RELATED"/>
    <property type="match status" value="1"/>
</dbReference>
<dbReference type="SUPFAM" id="SSF56300">
    <property type="entry name" value="Metallo-dependent phosphatases"/>
    <property type="match status" value="1"/>
</dbReference>
<protein>
    <recommendedName>
        <fullName evidence="1">Serine/threonine-protein phosphatase</fullName>
        <ecNumber evidence="1">3.1.3.16</ecNumber>
    </recommendedName>
</protein>
<dbReference type="InterPro" id="IPR043360">
    <property type="entry name" value="PP2B"/>
</dbReference>
<keyword evidence="1" id="KW-0378">Hydrolase</keyword>
<name>A0A3B4AM22_9GOBI</name>
<evidence type="ECO:0000256" key="1">
    <source>
        <dbReference type="RuleBase" id="RU004273"/>
    </source>
</evidence>